<sequence length="61" mass="7321">MEERNGIENKISNYLSLNNNTIMINIMGIVKFNYKMNKNSTFFGFYYIAEEFLFIFYAVKK</sequence>
<keyword evidence="3" id="KW-1185">Reference proteome</keyword>
<dbReference type="AlphaFoldDB" id="A0A3M7SZ13"/>
<accession>A0A3M7SZ13</accession>
<keyword evidence="1" id="KW-1133">Transmembrane helix</keyword>
<reference evidence="2 3" key="1">
    <citation type="journal article" date="2018" name="Sci. Rep.">
        <title>Genomic signatures of local adaptation to the degree of environmental predictability in rotifers.</title>
        <authorList>
            <person name="Franch-Gras L."/>
            <person name="Hahn C."/>
            <person name="Garcia-Roger E.M."/>
            <person name="Carmona M.J."/>
            <person name="Serra M."/>
            <person name="Gomez A."/>
        </authorList>
    </citation>
    <scope>NUCLEOTIDE SEQUENCE [LARGE SCALE GENOMIC DNA]</scope>
    <source>
        <strain evidence="2">HYR1</strain>
    </source>
</reference>
<feature type="transmembrane region" description="Helical" evidence="1">
    <location>
        <begin position="41"/>
        <end position="59"/>
    </location>
</feature>
<evidence type="ECO:0000256" key="1">
    <source>
        <dbReference type="SAM" id="Phobius"/>
    </source>
</evidence>
<evidence type="ECO:0000313" key="3">
    <source>
        <dbReference type="Proteomes" id="UP000276133"/>
    </source>
</evidence>
<keyword evidence="1" id="KW-0812">Transmembrane</keyword>
<comment type="caution">
    <text evidence="2">The sequence shown here is derived from an EMBL/GenBank/DDBJ whole genome shotgun (WGS) entry which is preliminary data.</text>
</comment>
<proteinExistence type="predicted"/>
<gene>
    <name evidence="2" type="ORF">BpHYR1_044505</name>
</gene>
<keyword evidence="1" id="KW-0472">Membrane</keyword>
<evidence type="ECO:0000313" key="2">
    <source>
        <dbReference type="EMBL" id="RNA40982.1"/>
    </source>
</evidence>
<dbReference type="EMBL" id="REGN01000564">
    <property type="protein sequence ID" value="RNA40982.1"/>
    <property type="molecule type" value="Genomic_DNA"/>
</dbReference>
<name>A0A3M7SZ13_BRAPC</name>
<organism evidence="2 3">
    <name type="scientific">Brachionus plicatilis</name>
    <name type="common">Marine rotifer</name>
    <name type="synonym">Brachionus muelleri</name>
    <dbReference type="NCBI Taxonomy" id="10195"/>
    <lineage>
        <taxon>Eukaryota</taxon>
        <taxon>Metazoa</taxon>
        <taxon>Spiralia</taxon>
        <taxon>Gnathifera</taxon>
        <taxon>Rotifera</taxon>
        <taxon>Eurotatoria</taxon>
        <taxon>Monogononta</taxon>
        <taxon>Pseudotrocha</taxon>
        <taxon>Ploima</taxon>
        <taxon>Brachionidae</taxon>
        <taxon>Brachionus</taxon>
    </lineage>
</organism>
<dbReference type="Proteomes" id="UP000276133">
    <property type="component" value="Unassembled WGS sequence"/>
</dbReference>
<protein>
    <submittedName>
        <fullName evidence="2">Uncharacterized protein</fullName>
    </submittedName>
</protein>